<feature type="domain" description="C2H2-type" evidence="12">
    <location>
        <begin position="63"/>
        <end position="90"/>
    </location>
</feature>
<feature type="domain" description="C2H2-type" evidence="12">
    <location>
        <begin position="194"/>
        <end position="221"/>
    </location>
</feature>
<evidence type="ECO:0000256" key="2">
    <source>
        <dbReference type="ARBA" id="ARBA00006991"/>
    </source>
</evidence>
<gene>
    <name evidence="13" type="ORF">TBIB3V08_LOCUS605</name>
</gene>
<dbReference type="GO" id="GO:0008270">
    <property type="term" value="F:zinc ion binding"/>
    <property type="evidence" value="ECO:0007669"/>
    <property type="project" value="UniProtKB-KW"/>
</dbReference>
<dbReference type="GO" id="GO:0005634">
    <property type="term" value="C:nucleus"/>
    <property type="evidence" value="ECO:0007669"/>
    <property type="project" value="UniProtKB-SubCell"/>
</dbReference>
<keyword evidence="3" id="KW-0479">Metal-binding</keyword>
<dbReference type="GO" id="GO:0003677">
    <property type="term" value="F:DNA binding"/>
    <property type="evidence" value="ECO:0007669"/>
    <property type="project" value="UniProtKB-KW"/>
</dbReference>
<dbReference type="FunFam" id="3.30.160.60:FF:000446">
    <property type="entry name" value="Zinc finger protein"/>
    <property type="match status" value="1"/>
</dbReference>
<dbReference type="PROSITE" id="PS00028">
    <property type="entry name" value="ZINC_FINGER_C2H2_1"/>
    <property type="match status" value="5"/>
</dbReference>
<protein>
    <recommendedName>
        <fullName evidence="12">C2H2-type domain-containing protein</fullName>
    </recommendedName>
</protein>
<evidence type="ECO:0000256" key="4">
    <source>
        <dbReference type="ARBA" id="ARBA00022737"/>
    </source>
</evidence>
<reference evidence="13" key="1">
    <citation type="submission" date="2020-11" db="EMBL/GenBank/DDBJ databases">
        <authorList>
            <person name="Tran Van P."/>
        </authorList>
    </citation>
    <scope>NUCLEOTIDE SEQUENCE</scope>
</reference>
<evidence type="ECO:0000256" key="10">
    <source>
        <dbReference type="ARBA" id="ARBA00023242"/>
    </source>
</evidence>
<keyword evidence="7" id="KW-0805">Transcription regulation</keyword>
<keyword evidence="8" id="KW-0238">DNA-binding</keyword>
<dbReference type="InterPro" id="IPR013087">
    <property type="entry name" value="Znf_C2H2_type"/>
</dbReference>
<dbReference type="SMART" id="SM00355">
    <property type="entry name" value="ZnF_C2H2"/>
    <property type="match status" value="5"/>
</dbReference>
<evidence type="ECO:0000313" key="13">
    <source>
        <dbReference type="EMBL" id="CAD7438006.1"/>
    </source>
</evidence>
<dbReference type="SUPFAM" id="SSF57667">
    <property type="entry name" value="beta-beta-alpha zinc fingers"/>
    <property type="match status" value="3"/>
</dbReference>
<dbReference type="InterPro" id="IPR036236">
    <property type="entry name" value="Znf_C2H2_sf"/>
</dbReference>
<dbReference type="EMBL" id="OD564356">
    <property type="protein sequence ID" value="CAD7438006.1"/>
    <property type="molecule type" value="Genomic_DNA"/>
</dbReference>
<proteinExistence type="inferred from homology"/>
<dbReference type="PANTHER" id="PTHR24394:SF29">
    <property type="entry name" value="MYONEURIN"/>
    <property type="match status" value="1"/>
</dbReference>
<evidence type="ECO:0000259" key="12">
    <source>
        <dbReference type="PROSITE" id="PS50157"/>
    </source>
</evidence>
<dbReference type="AlphaFoldDB" id="A0A7R9HXW0"/>
<evidence type="ECO:0000256" key="6">
    <source>
        <dbReference type="ARBA" id="ARBA00022833"/>
    </source>
</evidence>
<dbReference type="FunFam" id="3.30.160.60:FF:000065">
    <property type="entry name" value="B-cell CLL/lymphoma 6, member B"/>
    <property type="match status" value="1"/>
</dbReference>
<comment type="subcellular location">
    <subcellularLocation>
        <location evidence="1">Nucleus</location>
    </subcellularLocation>
</comment>
<sequence>MGSASSSPSPLFRPSFGPSTAFTTTKSYIKAYEVGLGVGETQQNCEFPLDLSCSDKKKRRSLLSCDICGKTFDRPSLLKRHGRTHTGQSGKMKRVTKLTDRHVVVEGDLRLGLENFRRMIFTEVQRMSKTEFKRNVYKFAWRESGKLGTKPTWAHMLHLSQPSLPWSYHGTSGNEEDNNKLNKRCFTCSGEKPHACDVCDKAFSTKSSLNTHKRIHSGEKPHICQLCGKKFTASSNLYYHRMTHIKFTQPRFGASSSTNNEKYQLITRALASLATQSLTRLRARSHAWRGKYLLVYLWGLRFKNRSPGKYVCCVFPPVSFICILAISCGVFILLQEKPHKCPVCPKSFPTPGDLRAHNYIHNGSWPYKCEVCDRGFSKVTNLRNHMFLHSVYAIPVWLNSSSGVKTLQWNQHIEDSTPVLFFEHSHEELYASRRVGVIGSSFCGDMAMTSLLELQSLLLTQAITLPHLETFTCWPSTEETNPMKCVVVRFPAKSALTADMLAVFIRKTKLKKGGSGRGHR</sequence>
<dbReference type="Pfam" id="PF00096">
    <property type="entry name" value="zf-C2H2"/>
    <property type="match status" value="5"/>
</dbReference>
<evidence type="ECO:0000256" key="7">
    <source>
        <dbReference type="ARBA" id="ARBA00023015"/>
    </source>
</evidence>
<evidence type="ECO:0000256" key="3">
    <source>
        <dbReference type="ARBA" id="ARBA00022723"/>
    </source>
</evidence>
<evidence type="ECO:0000256" key="9">
    <source>
        <dbReference type="ARBA" id="ARBA00023163"/>
    </source>
</evidence>
<evidence type="ECO:0000256" key="11">
    <source>
        <dbReference type="PROSITE-ProRule" id="PRU00042"/>
    </source>
</evidence>
<feature type="domain" description="C2H2-type" evidence="12">
    <location>
        <begin position="339"/>
        <end position="366"/>
    </location>
</feature>
<dbReference type="FunFam" id="3.30.160.60:FF:000634">
    <property type="entry name" value="Zinc finger X-chromosomal protein"/>
    <property type="match status" value="1"/>
</dbReference>
<organism evidence="13">
    <name type="scientific">Timema bartmani</name>
    <dbReference type="NCBI Taxonomy" id="61472"/>
    <lineage>
        <taxon>Eukaryota</taxon>
        <taxon>Metazoa</taxon>
        <taxon>Ecdysozoa</taxon>
        <taxon>Arthropoda</taxon>
        <taxon>Hexapoda</taxon>
        <taxon>Insecta</taxon>
        <taxon>Pterygota</taxon>
        <taxon>Neoptera</taxon>
        <taxon>Polyneoptera</taxon>
        <taxon>Phasmatodea</taxon>
        <taxon>Timematodea</taxon>
        <taxon>Timematoidea</taxon>
        <taxon>Timematidae</taxon>
        <taxon>Timema</taxon>
    </lineage>
</organism>
<comment type="similarity">
    <text evidence="2">Belongs to the krueppel C2H2-type zinc-finger protein family.</text>
</comment>
<keyword evidence="9" id="KW-0804">Transcription</keyword>
<keyword evidence="10" id="KW-0539">Nucleus</keyword>
<dbReference type="PANTHER" id="PTHR24394">
    <property type="entry name" value="ZINC FINGER PROTEIN"/>
    <property type="match status" value="1"/>
</dbReference>
<keyword evidence="6" id="KW-0862">Zinc</keyword>
<dbReference type="Gene3D" id="3.30.160.60">
    <property type="entry name" value="Classic Zinc Finger"/>
    <property type="match status" value="5"/>
</dbReference>
<name>A0A7R9HXW0_9NEOP</name>
<evidence type="ECO:0000256" key="1">
    <source>
        <dbReference type="ARBA" id="ARBA00004123"/>
    </source>
</evidence>
<feature type="domain" description="C2H2-type" evidence="12">
    <location>
        <begin position="367"/>
        <end position="390"/>
    </location>
</feature>
<evidence type="ECO:0000256" key="8">
    <source>
        <dbReference type="ARBA" id="ARBA00023125"/>
    </source>
</evidence>
<feature type="domain" description="C2H2-type" evidence="12">
    <location>
        <begin position="222"/>
        <end position="244"/>
    </location>
</feature>
<accession>A0A7R9HXW0</accession>
<keyword evidence="5 11" id="KW-0863">Zinc-finger</keyword>
<keyword evidence="4" id="KW-0677">Repeat</keyword>
<dbReference type="FunFam" id="3.30.160.60:FF:000450">
    <property type="entry name" value="PR domain zinc finger protein 14"/>
    <property type="match status" value="1"/>
</dbReference>
<dbReference type="FunFam" id="3.30.160.60:FF:000193">
    <property type="entry name" value="Zinc finger protein 300"/>
    <property type="match status" value="1"/>
</dbReference>
<evidence type="ECO:0000256" key="5">
    <source>
        <dbReference type="ARBA" id="ARBA00022771"/>
    </source>
</evidence>
<dbReference type="PROSITE" id="PS50157">
    <property type="entry name" value="ZINC_FINGER_C2H2_2"/>
    <property type="match status" value="5"/>
</dbReference>
<dbReference type="GO" id="GO:0000981">
    <property type="term" value="F:DNA-binding transcription factor activity, RNA polymerase II-specific"/>
    <property type="evidence" value="ECO:0007669"/>
    <property type="project" value="TreeGrafter"/>
</dbReference>